<dbReference type="RefSeq" id="WP_204720365.1">
    <property type="nucleotide sequence ID" value="NZ_JACSNR010000004.1"/>
</dbReference>
<evidence type="ECO:0000313" key="3">
    <source>
        <dbReference type="Proteomes" id="UP000724149"/>
    </source>
</evidence>
<feature type="transmembrane region" description="Helical" evidence="1">
    <location>
        <begin position="122"/>
        <end position="142"/>
    </location>
</feature>
<protein>
    <submittedName>
        <fullName evidence="2">DUF2812 domain-containing protein</fullName>
    </submittedName>
</protein>
<evidence type="ECO:0000313" key="2">
    <source>
        <dbReference type="EMBL" id="MBM6923114.1"/>
    </source>
</evidence>
<keyword evidence="1" id="KW-0472">Membrane</keyword>
<dbReference type="InterPro" id="IPR021359">
    <property type="entry name" value="DUF2812"/>
</dbReference>
<dbReference type="EMBL" id="JACSNR010000004">
    <property type="protein sequence ID" value="MBM6923114.1"/>
    <property type="molecule type" value="Genomic_DNA"/>
</dbReference>
<organism evidence="2 3">
    <name type="scientific">Hydrogenoanaerobacterium saccharovorans</name>
    <dbReference type="NCBI Taxonomy" id="474960"/>
    <lineage>
        <taxon>Bacteria</taxon>
        <taxon>Bacillati</taxon>
        <taxon>Bacillota</taxon>
        <taxon>Clostridia</taxon>
        <taxon>Eubacteriales</taxon>
        <taxon>Oscillospiraceae</taxon>
        <taxon>Hydrogenoanaerobacterium</taxon>
    </lineage>
</organism>
<dbReference type="Pfam" id="PF11193">
    <property type="entry name" value="DUF2812"/>
    <property type="match status" value="1"/>
</dbReference>
<sequence length="385" mass="45082">MKRRYALHPMEFAIGETEQFYSEMAAKGWFLEKRGAWFSRFRRGEPAAMRYRVELADLRFLDPDHGLPEEQISVYEECGWKYVTGHGLFHIFSSPADSDAPEFYTDPRQQALVLRGLRRSYVSSWILLIVIFTVNTLFYFSFGSRTFGNWWGSWYHVFVSDTGIVLTLAAMLFWGLFSLLYGNIRIGQLYRRLRKGIPMDHTPRRRNWFYKGIRLMSACAVVYSLTVMGFQYLGAYRGDMPAVSDGPYLTLEKLGVEGERHSYFTNGPSGLRYEKGLLSENWYTNEQVYQPQKEDIVWLYQDVYRLRRPQMADSFVESLMWDSAWSSSPADYTCLNDSRFDGIWTARNEMIVQSGDTVWVFTYYELETAFSREDLLQAVAERQSK</sequence>
<reference evidence="2 3" key="1">
    <citation type="journal article" date="2021" name="Sci. Rep.">
        <title>The distribution of antibiotic resistance genes in chicken gut microbiota commensals.</title>
        <authorList>
            <person name="Juricova H."/>
            <person name="Matiasovicova J."/>
            <person name="Kubasova T."/>
            <person name="Cejkova D."/>
            <person name="Rychlik I."/>
        </authorList>
    </citation>
    <scope>NUCLEOTIDE SEQUENCE [LARGE SCALE GENOMIC DNA]</scope>
    <source>
        <strain evidence="2 3">An564</strain>
    </source>
</reference>
<keyword evidence="3" id="KW-1185">Reference proteome</keyword>
<evidence type="ECO:0000256" key="1">
    <source>
        <dbReference type="SAM" id="Phobius"/>
    </source>
</evidence>
<keyword evidence="1" id="KW-1133">Transmembrane helix</keyword>
<dbReference type="Proteomes" id="UP000724149">
    <property type="component" value="Unassembled WGS sequence"/>
</dbReference>
<keyword evidence="1" id="KW-0812">Transmembrane</keyword>
<comment type="caution">
    <text evidence="2">The sequence shown here is derived from an EMBL/GenBank/DDBJ whole genome shotgun (WGS) entry which is preliminary data.</text>
</comment>
<name>A0ABS2GNH3_9FIRM</name>
<feature type="transmembrane region" description="Helical" evidence="1">
    <location>
        <begin position="162"/>
        <end position="184"/>
    </location>
</feature>
<proteinExistence type="predicted"/>
<accession>A0ABS2GNH3</accession>
<feature type="transmembrane region" description="Helical" evidence="1">
    <location>
        <begin position="213"/>
        <end position="233"/>
    </location>
</feature>
<gene>
    <name evidence="2" type="ORF">H9X81_05325</name>
</gene>